<evidence type="ECO:0000256" key="13">
    <source>
        <dbReference type="ARBA" id="ARBA00022884"/>
    </source>
</evidence>
<dbReference type="GO" id="GO:0016740">
    <property type="term" value="F:transferase activity"/>
    <property type="evidence" value="ECO:0007669"/>
    <property type="project" value="UniProtKB-KW"/>
</dbReference>
<dbReference type="PANTHER" id="PTHR11807">
    <property type="entry name" value="ATPASES OF THE PP SUPERFAMILY-RELATED"/>
    <property type="match status" value="1"/>
</dbReference>
<dbReference type="InterPro" id="IPR035107">
    <property type="entry name" value="tRNA_thiolation_TtcA_Ctu1"/>
</dbReference>
<dbReference type="STRING" id="572546.Arcpr_1393"/>
<dbReference type="InterPro" id="IPR054306">
    <property type="entry name" value="TtuA-like_LIM_N"/>
</dbReference>
<keyword evidence="8 16" id="KW-0479">Metal-binding</keyword>
<feature type="binding site" evidence="17">
    <location>
        <begin position="54"/>
        <end position="56"/>
    </location>
    <ligand>
        <name>ATP</name>
        <dbReference type="ChEBI" id="CHEBI:30616"/>
    </ligand>
</feature>
<dbReference type="GO" id="GO:0051539">
    <property type="term" value="F:4 iron, 4 sulfur cluster binding"/>
    <property type="evidence" value="ECO:0007669"/>
    <property type="project" value="UniProtKB-KW"/>
</dbReference>
<evidence type="ECO:0000313" key="21">
    <source>
        <dbReference type="EMBL" id="ADB58442.1"/>
    </source>
</evidence>
<sequence length="308" mass="35935">MISCDKCKRPAVTYIRHANLHLCAKHFIEYFERKVKYAIKKFNMIESGDRIAIALSGGKDSVTLTYVLHKFLSKRRDVELFAITVDEGIEGYRPPTVKIARKITSELGIEHIIVSFKDYFGMTLDEMVKLGDKKPCTYCGVFRKYLLNKTAREMGATKLATGHNLDDEVQTILLNFLQADIERLARLIPQRVQEGLIMRIKPFREVYERDVVVYGLLHNLPMDMNECPYSYFPVRAMVRDFIYNFEEKYPGRKYSIMRSFETLIPCLKQMFPQIKLNRCERCGEPTSKRICQACVLLEELREKKNLSQ</sequence>
<dbReference type="GO" id="GO:0000049">
    <property type="term" value="F:tRNA binding"/>
    <property type="evidence" value="ECO:0007669"/>
    <property type="project" value="UniProtKB-KW"/>
</dbReference>
<keyword evidence="5" id="KW-0820">tRNA-binding</keyword>
<dbReference type="EMBL" id="CP001857">
    <property type="protein sequence ID" value="ADB58442.1"/>
    <property type="molecule type" value="Genomic_DNA"/>
</dbReference>
<dbReference type="Pfam" id="PF16503">
    <property type="entry name" value="zn-ribbon_14"/>
    <property type="match status" value="1"/>
</dbReference>
<dbReference type="InterPro" id="IPR011063">
    <property type="entry name" value="TilS/TtcA_N"/>
</dbReference>
<feature type="domain" description="tRNA(Ile)-lysidine/2-thiocytidine synthase N-terminal" evidence="18">
    <location>
        <begin position="51"/>
        <end position="212"/>
    </location>
</feature>
<evidence type="ECO:0000259" key="18">
    <source>
        <dbReference type="Pfam" id="PF01171"/>
    </source>
</evidence>
<feature type="domain" description="Cytoplasmic tRNA 2-thiolation protein 1 C-terminal" evidence="19">
    <location>
        <begin position="277"/>
        <end position="302"/>
    </location>
</feature>
<keyword evidence="3" id="KW-0004">4Fe-4S</keyword>
<dbReference type="CDD" id="cd01713">
    <property type="entry name" value="CTU1-like"/>
    <property type="match status" value="1"/>
</dbReference>
<keyword evidence="12" id="KW-0460">Magnesium</keyword>
<keyword evidence="9 17" id="KW-0547">Nucleotide-binding</keyword>
<proteinExistence type="predicted"/>
<feature type="binding site" evidence="16">
    <location>
        <position position="23"/>
    </location>
    <ligand>
        <name>Zn(2+)</name>
        <dbReference type="ChEBI" id="CHEBI:29105"/>
        <label>1</label>
    </ligand>
</feature>
<dbReference type="AlphaFoldDB" id="D2RE98"/>
<dbReference type="InterPro" id="IPR000541">
    <property type="entry name" value="Ncs6/Tuc1/Ctu1"/>
</dbReference>
<evidence type="ECO:0000256" key="11">
    <source>
        <dbReference type="ARBA" id="ARBA00022840"/>
    </source>
</evidence>
<dbReference type="InterPro" id="IPR056369">
    <property type="entry name" value="CTU1-like_ATP-bd"/>
</dbReference>
<feature type="binding site" evidence="16">
    <location>
        <position position="291"/>
    </location>
    <ligand>
        <name>Zn(2+)</name>
        <dbReference type="ChEBI" id="CHEBI:29105"/>
        <label>2</label>
    </ligand>
</feature>
<evidence type="ECO:0000256" key="15">
    <source>
        <dbReference type="ARBA" id="ARBA00023014"/>
    </source>
</evidence>
<comment type="cofactor">
    <cofactor evidence="2">
        <name>[4Fe-4S] cluster</name>
        <dbReference type="ChEBI" id="CHEBI:49883"/>
    </cofactor>
</comment>
<comment type="cofactor">
    <cofactor evidence="1">
        <name>Mg(2+)</name>
        <dbReference type="ChEBI" id="CHEBI:18420"/>
    </cofactor>
</comment>
<dbReference type="eggNOG" id="arCOG00042">
    <property type="taxonomic scope" value="Archaea"/>
</dbReference>
<dbReference type="Pfam" id="PF01171">
    <property type="entry name" value="ATP_bind_3"/>
    <property type="match status" value="1"/>
</dbReference>
<evidence type="ECO:0000256" key="1">
    <source>
        <dbReference type="ARBA" id="ARBA00001946"/>
    </source>
</evidence>
<feature type="binding site" evidence="16">
    <location>
        <position position="282"/>
    </location>
    <ligand>
        <name>Zn(2+)</name>
        <dbReference type="ChEBI" id="CHEBI:29105"/>
        <label>2</label>
    </ligand>
</feature>
<dbReference type="InterPro" id="IPR032442">
    <property type="entry name" value="CTU1_C"/>
</dbReference>
<feature type="binding site" evidence="16">
    <location>
        <position position="294"/>
    </location>
    <ligand>
        <name>Zn(2+)</name>
        <dbReference type="ChEBI" id="CHEBI:29105"/>
        <label>2</label>
    </ligand>
</feature>
<evidence type="ECO:0000256" key="6">
    <source>
        <dbReference type="ARBA" id="ARBA00022679"/>
    </source>
</evidence>
<organism evidence="21 22">
    <name type="scientific">Archaeoglobus profundus (strain DSM 5631 / JCM 9629 / NBRC 100127 / Av18)</name>
    <dbReference type="NCBI Taxonomy" id="572546"/>
    <lineage>
        <taxon>Archaea</taxon>
        <taxon>Methanobacteriati</taxon>
        <taxon>Methanobacteriota</taxon>
        <taxon>Archaeoglobi</taxon>
        <taxon>Archaeoglobales</taxon>
        <taxon>Archaeoglobaceae</taxon>
        <taxon>Archaeoglobus</taxon>
    </lineage>
</organism>
<dbReference type="OrthoDB" id="33422at2157"/>
<feature type="binding site" evidence="17">
    <location>
        <position position="162"/>
    </location>
    <ligand>
        <name>ATP</name>
        <dbReference type="ChEBI" id="CHEBI:30616"/>
    </ligand>
</feature>
<feature type="domain" description="2-thiouridine synthetase TtuA-like N-terminal LIM" evidence="20">
    <location>
        <begin position="4"/>
        <end position="28"/>
    </location>
</feature>
<evidence type="ECO:0000259" key="20">
    <source>
        <dbReference type="Pfam" id="PF22082"/>
    </source>
</evidence>
<dbReference type="NCBIfam" id="TIGR00269">
    <property type="entry name" value="TIGR00269 family protein"/>
    <property type="match status" value="1"/>
</dbReference>
<reference evidence="21 22" key="1">
    <citation type="journal article" date="2010" name="Stand. Genomic Sci.">
        <title>Complete genome sequence of Archaeoglobus profundus type strain (AV18).</title>
        <authorList>
            <person name="von Jan M."/>
            <person name="Lapidus A."/>
            <person name="Del Rio T.G."/>
            <person name="Copeland A."/>
            <person name="Tice H."/>
            <person name="Cheng J.F."/>
            <person name="Lucas S."/>
            <person name="Chen F."/>
            <person name="Nolan M."/>
            <person name="Goodwin L."/>
            <person name="Han C."/>
            <person name="Pitluck S."/>
            <person name="Liolios K."/>
            <person name="Ivanova N."/>
            <person name="Mavromatis K."/>
            <person name="Ovchinnikova G."/>
            <person name="Chertkov O."/>
            <person name="Pati A."/>
            <person name="Chen A."/>
            <person name="Palaniappan K."/>
            <person name="Land M."/>
            <person name="Hauser L."/>
            <person name="Chang Y.J."/>
            <person name="Jeffries C.D."/>
            <person name="Saunders E."/>
            <person name="Brettin T."/>
            <person name="Detter J.C."/>
            <person name="Chain P."/>
            <person name="Eichinger K."/>
            <person name="Huber H."/>
            <person name="Spring S."/>
            <person name="Rohde M."/>
            <person name="Goker M."/>
            <person name="Wirth R."/>
            <person name="Woyke T."/>
            <person name="Bristow J."/>
            <person name="Eisen J.A."/>
            <person name="Markowitz V."/>
            <person name="Hugenholtz P."/>
            <person name="Kyrpides N.C."/>
            <person name="Klenk H.P."/>
        </authorList>
    </citation>
    <scope>NUCLEOTIDE SEQUENCE [LARGE SCALE GENOMIC DNA]</scope>
    <source>
        <strain evidence="22">DSM 5631 / JCM 9629 / NBRC 100127 / Av18</strain>
    </source>
</reference>
<evidence type="ECO:0000256" key="4">
    <source>
        <dbReference type="ARBA" id="ARBA00022490"/>
    </source>
</evidence>
<dbReference type="HOGENOM" id="CLU_026481_1_1_2"/>
<dbReference type="GO" id="GO:0005524">
    <property type="term" value="F:ATP binding"/>
    <property type="evidence" value="ECO:0007669"/>
    <property type="project" value="UniProtKB-KW"/>
</dbReference>
<feature type="binding site" evidence="17">
    <location>
        <position position="167"/>
    </location>
    <ligand>
        <name>ATP</name>
        <dbReference type="ChEBI" id="CHEBI:30616"/>
    </ligand>
</feature>
<evidence type="ECO:0000256" key="5">
    <source>
        <dbReference type="ARBA" id="ARBA00022555"/>
    </source>
</evidence>
<feature type="binding site" evidence="16">
    <location>
        <position position="26"/>
    </location>
    <ligand>
        <name>Zn(2+)</name>
        <dbReference type="ChEBI" id="CHEBI:29105"/>
        <label>1</label>
    </ligand>
</feature>
<evidence type="ECO:0000256" key="2">
    <source>
        <dbReference type="ARBA" id="ARBA00001966"/>
    </source>
</evidence>
<feature type="binding site" evidence="17">
    <location>
        <position position="60"/>
    </location>
    <ligand>
        <name>ATP</name>
        <dbReference type="ChEBI" id="CHEBI:30616"/>
    </ligand>
</feature>
<evidence type="ECO:0000256" key="9">
    <source>
        <dbReference type="ARBA" id="ARBA00022741"/>
    </source>
</evidence>
<keyword evidence="7" id="KW-0819">tRNA processing</keyword>
<dbReference type="FunFam" id="3.40.50.620:FF:000174">
    <property type="entry name" value="ATPase, PP-loop superfamily"/>
    <property type="match status" value="1"/>
</dbReference>
<dbReference type="PIRSF" id="PIRSF004976">
    <property type="entry name" value="ATPase_YdaO"/>
    <property type="match status" value="1"/>
</dbReference>
<dbReference type="Gene3D" id="3.40.50.620">
    <property type="entry name" value="HUPs"/>
    <property type="match status" value="1"/>
</dbReference>
<feature type="binding site" evidence="16">
    <location>
        <position position="4"/>
    </location>
    <ligand>
        <name>Zn(2+)</name>
        <dbReference type="ChEBI" id="CHEBI:29105"/>
        <label>1</label>
    </ligand>
</feature>
<feature type="binding site" evidence="17">
    <location>
        <position position="85"/>
    </location>
    <ligand>
        <name>ATP</name>
        <dbReference type="ChEBI" id="CHEBI:30616"/>
    </ligand>
</feature>
<feature type="binding site" evidence="16">
    <location>
        <position position="7"/>
    </location>
    <ligand>
        <name>Zn(2+)</name>
        <dbReference type="ChEBI" id="CHEBI:29105"/>
        <label>1</label>
    </ligand>
</feature>
<dbReference type="GO" id="GO:0002144">
    <property type="term" value="C:cytosolic tRNA wobble base thiouridylase complex"/>
    <property type="evidence" value="ECO:0007669"/>
    <property type="project" value="TreeGrafter"/>
</dbReference>
<evidence type="ECO:0000256" key="12">
    <source>
        <dbReference type="ARBA" id="ARBA00022842"/>
    </source>
</evidence>
<dbReference type="GO" id="GO:0046872">
    <property type="term" value="F:metal ion binding"/>
    <property type="evidence" value="ECO:0007669"/>
    <property type="project" value="UniProtKB-KW"/>
</dbReference>
<name>D2RE98_ARCPA</name>
<keyword evidence="6" id="KW-0808">Transferase</keyword>
<dbReference type="RefSeq" id="WP_012940778.1">
    <property type="nucleotide sequence ID" value="NC_013741.1"/>
</dbReference>
<keyword evidence="11 17" id="KW-0067">ATP-binding</keyword>
<accession>D2RE98</accession>
<keyword evidence="22" id="KW-1185">Reference proteome</keyword>
<evidence type="ECO:0000313" key="22">
    <source>
        <dbReference type="Proteomes" id="UP000001901"/>
    </source>
</evidence>
<evidence type="ECO:0000256" key="8">
    <source>
        <dbReference type="ARBA" id="ARBA00022723"/>
    </source>
</evidence>
<dbReference type="PANTHER" id="PTHR11807:SF12">
    <property type="entry name" value="CYTOPLASMIC TRNA 2-THIOLATION PROTEIN 1"/>
    <property type="match status" value="1"/>
</dbReference>
<dbReference type="PaxDb" id="572546-Arcpr_1393"/>
<feature type="binding site" evidence="16">
    <location>
        <position position="279"/>
    </location>
    <ligand>
        <name>Zn(2+)</name>
        <dbReference type="ChEBI" id="CHEBI:29105"/>
        <label>2</label>
    </ligand>
</feature>
<evidence type="ECO:0000256" key="3">
    <source>
        <dbReference type="ARBA" id="ARBA00022485"/>
    </source>
</evidence>
<dbReference type="KEGG" id="apo:Arcpr_1393"/>
<dbReference type="Proteomes" id="UP000001901">
    <property type="component" value="Chromosome"/>
</dbReference>
<dbReference type="SUPFAM" id="SSF52402">
    <property type="entry name" value="Adenine nucleotide alpha hydrolases-like"/>
    <property type="match status" value="1"/>
</dbReference>
<keyword evidence="4" id="KW-0963">Cytoplasm</keyword>
<keyword evidence="14" id="KW-0408">Iron</keyword>
<evidence type="ECO:0000259" key="19">
    <source>
        <dbReference type="Pfam" id="PF16503"/>
    </source>
</evidence>
<dbReference type="InterPro" id="IPR014729">
    <property type="entry name" value="Rossmann-like_a/b/a_fold"/>
</dbReference>
<keyword evidence="15" id="KW-0411">Iron-sulfur</keyword>
<keyword evidence="10 16" id="KW-0862">Zinc</keyword>
<evidence type="ECO:0000256" key="10">
    <source>
        <dbReference type="ARBA" id="ARBA00022833"/>
    </source>
</evidence>
<dbReference type="GO" id="GO:0002143">
    <property type="term" value="P:tRNA wobble position uridine thiolation"/>
    <property type="evidence" value="ECO:0007669"/>
    <property type="project" value="TreeGrafter"/>
</dbReference>
<evidence type="ECO:0000256" key="16">
    <source>
        <dbReference type="PIRSR" id="PIRSR004976-50"/>
    </source>
</evidence>
<evidence type="ECO:0000256" key="17">
    <source>
        <dbReference type="PIRSR" id="PIRSR004976-51"/>
    </source>
</evidence>
<gene>
    <name evidence="21" type="ordered locus">Arcpr_1393</name>
</gene>
<keyword evidence="13" id="KW-0694">RNA-binding</keyword>
<dbReference type="Pfam" id="PF22082">
    <property type="entry name" value="TtuA_LIM_N"/>
    <property type="match status" value="1"/>
</dbReference>
<evidence type="ECO:0000256" key="7">
    <source>
        <dbReference type="ARBA" id="ARBA00022694"/>
    </source>
</evidence>
<protein>
    <submittedName>
        <fullName evidence="21">PP-loop domain protein</fullName>
    </submittedName>
</protein>
<evidence type="ECO:0000256" key="14">
    <source>
        <dbReference type="ARBA" id="ARBA00023004"/>
    </source>
</evidence>
<dbReference type="GeneID" id="8740080"/>